<protein>
    <submittedName>
        <fullName evidence="1">Uncharacterized protein</fullName>
    </submittedName>
</protein>
<organism evidence="1 2">
    <name type="scientific">Cupriavidus taiwanensis</name>
    <dbReference type="NCBI Taxonomy" id="164546"/>
    <lineage>
        <taxon>Bacteria</taxon>
        <taxon>Pseudomonadati</taxon>
        <taxon>Pseudomonadota</taxon>
        <taxon>Betaproteobacteria</taxon>
        <taxon>Burkholderiales</taxon>
        <taxon>Burkholderiaceae</taxon>
        <taxon>Cupriavidus</taxon>
    </lineage>
</organism>
<dbReference type="Proteomes" id="UP000256805">
    <property type="component" value="Unassembled WGS sequence"/>
</dbReference>
<dbReference type="AlphaFoldDB" id="A0A375J5J2"/>
<proteinExistence type="predicted"/>
<evidence type="ECO:0000313" key="2">
    <source>
        <dbReference type="Proteomes" id="UP000256805"/>
    </source>
</evidence>
<sequence>MRSMPVSGICHGHPGPLFRTRVTSPAPQLGPVHMSGKRFVPDGSLTEFVAPPRGLGLLLRISYITRPP</sequence>
<gene>
    <name evidence="1" type="ORF">CBM2634_B140111</name>
</gene>
<name>A0A375J5J2_9BURK</name>
<reference evidence="1 2" key="1">
    <citation type="submission" date="2018-01" db="EMBL/GenBank/DDBJ databases">
        <authorList>
            <person name="Gaut B.S."/>
            <person name="Morton B.R."/>
            <person name="Clegg M.T."/>
            <person name="Duvall M.R."/>
        </authorList>
    </citation>
    <scope>NUCLEOTIDE SEQUENCE [LARGE SCALE GENOMIC DNA]</scope>
    <source>
        <strain evidence="1">Cupriavidus taiwanensis cmp 52</strain>
    </source>
</reference>
<dbReference type="EMBL" id="OVTA01000037">
    <property type="protein sequence ID" value="SPS00099.1"/>
    <property type="molecule type" value="Genomic_DNA"/>
</dbReference>
<evidence type="ECO:0000313" key="1">
    <source>
        <dbReference type="EMBL" id="SPS00099.1"/>
    </source>
</evidence>
<accession>A0A375J5J2</accession>